<evidence type="ECO:0000256" key="5">
    <source>
        <dbReference type="SAM" id="MobiDB-lite"/>
    </source>
</evidence>
<dbReference type="Gene3D" id="3.40.50.720">
    <property type="entry name" value="NAD(P)-binding Rossmann-like Domain"/>
    <property type="match status" value="1"/>
</dbReference>
<evidence type="ECO:0000256" key="2">
    <source>
        <dbReference type="ARBA" id="ARBA00023002"/>
    </source>
</evidence>
<keyword evidence="6" id="KW-0812">Transmembrane</keyword>
<accession>A0A1L8DJ28</accession>
<comment type="similarity">
    <text evidence="1 4">Belongs to the short-chain dehydrogenases/reductases (SDR) family.</text>
</comment>
<dbReference type="SUPFAM" id="SSF51735">
    <property type="entry name" value="NAD(P)-binding Rossmann-fold domains"/>
    <property type="match status" value="1"/>
</dbReference>
<evidence type="ECO:0000256" key="4">
    <source>
        <dbReference type="RuleBase" id="RU000363"/>
    </source>
</evidence>
<dbReference type="PANTHER" id="PTHR24322:SF748">
    <property type="entry name" value="FI23927P1-RELATED"/>
    <property type="match status" value="1"/>
</dbReference>
<protein>
    <recommendedName>
        <fullName evidence="8">Hydroxysteroid 17-beta dehydrogenase 11</fullName>
    </recommendedName>
</protein>
<dbReference type="InterPro" id="IPR036291">
    <property type="entry name" value="NAD(P)-bd_dom_sf"/>
</dbReference>
<keyword evidence="3" id="KW-0520">NAD</keyword>
<dbReference type="PRINTS" id="PR00080">
    <property type="entry name" value="SDRFAMILY"/>
</dbReference>
<keyword evidence="6" id="KW-0472">Membrane</keyword>
<dbReference type="CDD" id="cd05339">
    <property type="entry name" value="17beta-HSDXI-like_SDR_c"/>
    <property type="match status" value="1"/>
</dbReference>
<reference evidence="7" key="1">
    <citation type="submission" date="2016-12" db="EMBL/GenBank/DDBJ databases">
        <title>An insight into the sialome and mialome of the sand fly, Nyssomyia neivai.</title>
        <authorList>
            <person name="Sebastian V."/>
            <person name="Goulart T.M."/>
            <person name="Oliveira W."/>
            <person name="Calvo E."/>
            <person name="Oliveira L.F."/>
            <person name="Pinto M.C."/>
            <person name="Rosselino A.M."/>
            <person name="Ribeiro J.M."/>
        </authorList>
    </citation>
    <scope>NUCLEOTIDE SEQUENCE</scope>
</reference>
<name>A0A1L8DJ28_9DIPT</name>
<dbReference type="AlphaFoldDB" id="A0A1L8DJ28"/>
<evidence type="ECO:0000313" key="7">
    <source>
        <dbReference type="EMBL" id="JAV06360.1"/>
    </source>
</evidence>
<dbReference type="InterPro" id="IPR002347">
    <property type="entry name" value="SDR_fam"/>
</dbReference>
<dbReference type="GO" id="GO:0005811">
    <property type="term" value="C:lipid droplet"/>
    <property type="evidence" value="ECO:0007669"/>
    <property type="project" value="TreeGrafter"/>
</dbReference>
<dbReference type="PRINTS" id="PR00081">
    <property type="entry name" value="GDHRDH"/>
</dbReference>
<evidence type="ECO:0000256" key="3">
    <source>
        <dbReference type="ARBA" id="ARBA00023027"/>
    </source>
</evidence>
<evidence type="ECO:0000256" key="1">
    <source>
        <dbReference type="ARBA" id="ARBA00006484"/>
    </source>
</evidence>
<dbReference type="GO" id="GO:0016616">
    <property type="term" value="F:oxidoreductase activity, acting on the CH-OH group of donors, NAD or NADP as acceptor"/>
    <property type="evidence" value="ECO:0007669"/>
    <property type="project" value="TreeGrafter"/>
</dbReference>
<dbReference type="EMBL" id="GFDF01007724">
    <property type="protein sequence ID" value="JAV06360.1"/>
    <property type="molecule type" value="Transcribed_RNA"/>
</dbReference>
<sequence length="345" mass="38121">MLRTAIFTIVDVIVFLLVSLGYCIQDWYFIIFGMPKKSIKGELALVTGGGGGLGRLLALRLVRNGASVVLWDINQEGLDETTKLVQSIGGHCKSYVVDISKREEVYKAADQVRNEIGDVTILINNAGVVSGRVLLDTPDDLIERSFNVNVIAHFWTAKAFLPAMLRNNHGHIVTIASLAGQVGISKLVDYCSSKFAAVGFDEAMRLELESLRVKGVHTTCICPYFIQATGMFEDVYSRWVPTLKSEDVADRIISAIRRNEKLAIVPSYLRFMLALKWIFPWGCTAGFLKRLVPDASPQHSFHSPESTSSVNNNSSDKGNIISNDSKTVQTSPFLVQRVSLGERVH</sequence>
<evidence type="ECO:0000256" key="6">
    <source>
        <dbReference type="SAM" id="Phobius"/>
    </source>
</evidence>
<dbReference type="PANTHER" id="PTHR24322">
    <property type="entry name" value="PKSB"/>
    <property type="match status" value="1"/>
</dbReference>
<proteinExistence type="inferred from homology"/>
<feature type="region of interest" description="Disordered" evidence="5">
    <location>
        <begin position="299"/>
        <end position="324"/>
    </location>
</feature>
<organism evidence="7">
    <name type="scientific">Nyssomyia neivai</name>
    <dbReference type="NCBI Taxonomy" id="330878"/>
    <lineage>
        <taxon>Eukaryota</taxon>
        <taxon>Metazoa</taxon>
        <taxon>Ecdysozoa</taxon>
        <taxon>Arthropoda</taxon>
        <taxon>Hexapoda</taxon>
        <taxon>Insecta</taxon>
        <taxon>Pterygota</taxon>
        <taxon>Neoptera</taxon>
        <taxon>Endopterygota</taxon>
        <taxon>Diptera</taxon>
        <taxon>Nematocera</taxon>
        <taxon>Psychodoidea</taxon>
        <taxon>Psychodidae</taxon>
        <taxon>Nyssomyia</taxon>
    </lineage>
</organism>
<feature type="transmembrane region" description="Helical" evidence="6">
    <location>
        <begin position="6"/>
        <end position="30"/>
    </location>
</feature>
<dbReference type="FunFam" id="3.40.50.720:FF:000202">
    <property type="entry name" value="Short-chain dehydrogenase/reductase family 16C member 6"/>
    <property type="match status" value="1"/>
</dbReference>
<keyword evidence="6" id="KW-1133">Transmembrane helix</keyword>
<keyword evidence="2" id="KW-0560">Oxidoreductase</keyword>
<dbReference type="Pfam" id="PF00106">
    <property type="entry name" value="adh_short"/>
    <property type="match status" value="1"/>
</dbReference>
<evidence type="ECO:0008006" key="8">
    <source>
        <dbReference type="Google" id="ProtNLM"/>
    </source>
</evidence>